<feature type="region of interest" description="Disordered" evidence="1">
    <location>
        <begin position="450"/>
        <end position="469"/>
    </location>
</feature>
<keyword evidence="4" id="KW-1185">Reference proteome</keyword>
<feature type="domain" description="DUF6570" evidence="2">
    <location>
        <begin position="239"/>
        <end position="386"/>
    </location>
</feature>
<protein>
    <recommendedName>
        <fullName evidence="2">DUF6570 domain-containing protein</fullName>
    </recommendedName>
</protein>
<organism evidence="3 4">
    <name type="scientific">Leucocoprinus birnbaumii</name>
    <dbReference type="NCBI Taxonomy" id="56174"/>
    <lineage>
        <taxon>Eukaryota</taxon>
        <taxon>Fungi</taxon>
        <taxon>Dikarya</taxon>
        <taxon>Basidiomycota</taxon>
        <taxon>Agaricomycotina</taxon>
        <taxon>Agaricomycetes</taxon>
        <taxon>Agaricomycetidae</taxon>
        <taxon>Agaricales</taxon>
        <taxon>Agaricineae</taxon>
        <taxon>Agaricaceae</taxon>
        <taxon>Leucocoprinus</taxon>
    </lineage>
</organism>
<dbReference type="InterPro" id="IPR046700">
    <property type="entry name" value="DUF6570"/>
</dbReference>
<proteinExistence type="predicted"/>
<accession>A0AAD5VQQ2</accession>
<reference evidence="3" key="1">
    <citation type="submission" date="2022-07" db="EMBL/GenBank/DDBJ databases">
        <title>Genome Sequence of Leucocoprinus birnbaumii.</title>
        <authorList>
            <person name="Buettner E."/>
        </authorList>
    </citation>
    <scope>NUCLEOTIDE SEQUENCE</scope>
    <source>
        <strain evidence="3">VT141</strain>
    </source>
</reference>
<dbReference type="Pfam" id="PF20209">
    <property type="entry name" value="DUF6570"/>
    <property type="match status" value="1"/>
</dbReference>
<feature type="region of interest" description="Disordered" evidence="1">
    <location>
        <begin position="102"/>
        <end position="132"/>
    </location>
</feature>
<sequence length="1209" mass="136732">MPQLFGGQLATAIGVFPLPRCERTHVVATMSQNNDPITDPATIERLIQPLTKKEILGAFDGHRMFTTAQVRMKPTMAIAIAGFTSQDQNILWDMAVAKKRATTSQRGHVSRAPPQGETSVEIQPPTNNLDGNTETEVMNTNYLRAPSPDTVKESQLRYFDRMSNASVKTVTCCACAHRMSQRFTSLTTLANIPNPNRLKPSKLHHAHTLYNGLLLHPNGMIDNDRGYICSECIKDLKANRLPKLALANNMFIGAIPFELGLLSLAEQLMLGQVYPAVFIVKLYPRNPSARMWSPELFNNGLKGNVASYPLNTGDIADLVTGGIMPPPAALLASTICVAFVGPNGNPERCFPDIVLVRRNRVRDALHWLKNNNPLYADITISEERLAQLPENDVPMEIRSTARLNHNPDMLAGEHDGYVPNDQEFEPQPAFPVFGDAAPSYAVPGLRDTLPDAQNTTSADVSLGPQEDDGAPRVVAYSTSSIVDASATGLTDADLTSAAMANTASRSTSQTQYRIHRGRQFVNEYPHIHPDTGKRYEGEPSNPNHILGAFPMLFPYGLGGIETDREVKVPYEAHVRWALDYTDRRFCHSHYFIPLVFGVIRKRQISRAASLQMSSTDPARKRRTNSHSATQPCERFVGAFTRQWDECQIRMQHYMRSEALSGVMLLWQGLRRCGSRLILAIFTTPSPRSWQVQDIDLDKFDETLGPSSTERAINIARDPVAGAQFSHHIIQAVLGCLFGIQGVQRGSTITRRAGVLGLVESYVGTIEAQNRAALHTHLLLWLQNTPTHKELENTLRTVEFRQRIVEYISAMIHADIDELDEQGVKQLPKNPNASYRQPLDPKTPDYLDRLAEREKELARNLQLHSCSTACLKQRDGRLQCKRGAPFDRSDTDWVEPDGRWAPKRHCSMINGYNPPVLTSTHSNNDIKLVTNGPETKDAAWYLTNYETKAQHDSYNTSALIGKRLREPDVSNHNELDCEERTKSMLTKSLNMLNRYKEFGSPQMAASLIGLPDRYISHHHVPIYLKGIRTALFKQFPELKPGDQKERDTVRSRLMFVRDRIELPEQLRDYRYRGDALENFTLYDFETETYDGVIIPEDHPISTSGPKLQQRIHYRPELKSSRCRIVKRKGHETRANFIGRWFPRNDAPEERELYCAMVMVVFRPWRDLASLRPEGSTFDQEFQQWEQTVPREIRRRLTNVQFYHESMDPTA</sequence>
<evidence type="ECO:0000313" key="4">
    <source>
        <dbReference type="Proteomes" id="UP001213000"/>
    </source>
</evidence>
<evidence type="ECO:0000313" key="3">
    <source>
        <dbReference type="EMBL" id="KAJ3562467.1"/>
    </source>
</evidence>
<dbReference type="EMBL" id="JANIEX010000865">
    <property type="protein sequence ID" value="KAJ3562467.1"/>
    <property type="molecule type" value="Genomic_DNA"/>
</dbReference>
<name>A0AAD5VQQ2_9AGAR</name>
<dbReference type="AlphaFoldDB" id="A0AAD5VQQ2"/>
<dbReference type="Proteomes" id="UP001213000">
    <property type="component" value="Unassembled WGS sequence"/>
</dbReference>
<evidence type="ECO:0000256" key="1">
    <source>
        <dbReference type="SAM" id="MobiDB-lite"/>
    </source>
</evidence>
<comment type="caution">
    <text evidence="3">The sequence shown here is derived from an EMBL/GenBank/DDBJ whole genome shotgun (WGS) entry which is preliminary data.</text>
</comment>
<evidence type="ECO:0000259" key="2">
    <source>
        <dbReference type="Pfam" id="PF20209"/>
    </source>
</evidence>
<feature type="compositionally biased region" description="Polar residues" evidence="1">
    <location>
        <begin position="116"/>
        <end position="132"/>
    </location>
</feature>
<gene>
    <name evidence="3" type="ORF">NP233_g9554</name>
</gene>